<dbReference type="GO" id="GO:0005886">
    <property type="term" value="C:plasma membrane"/>
    <property type="evidence" value="ECO:0007669"/>
    <property type="project" value="UniProtKB-SubCell"/>
</dbReference>
<dbReference type="CDD" id="cd16015">
    <property type="entry name" value="LTA_synthase"/>
    <property type="match status" value="1"/>
</dbReference>
<feature type="region of interest" description="Disordered" evidence="7">
    <location>
        <begin position="587"/>
        <end position="657"/>
    </location>
</feature>
<organism evidence="11 13">
    <name type="scientific">Coprococcus comes</name>
    <dbReference type="NCBI Taxonomy" id="410072"/>
    <lineage>
        <taxon>Bacteria</taxon>
        <taxon>Bacillati</taxon>
        <taxon>Bacillota</taxon>
        <taxon>Clostridia</taxon>
        <taxon>Lachnospirales</taxon>
        <taxon>Lachnospiraceae</taxon>
        <taxon>Coprococcus</taxon>
    </lineage>
</organism>
<evidence type="ECO:0000313" key="12">
    <source>
        <dbReference type="Proteomes" id="UP000095727"/>
    </source>
</evidence>
<feature type="transmembrane region" description="Helical" evidence="8">
    <location>
        <begin position="67"/>
        <end position="89"/>
    </location>
</feature>
<keyword evidence="5 8" id="KW-1133">Transmembrane helix</keyword>
<reference evidence="10 12" key="1">
    <citation type="submission" date="2015-09" db="EMBL/GenBank/DDBJ databases">
        <authorList>
            <consortium name="Pathogen Informatics"/>
        </authorList>
    </citation>
    <scope>NUCLEOTIDE SEQUENCE [LARGE SCALE GENOMIC DNA]</scope>
    <source>
        <strain evidence="10 12">2789STDY5834962</strain>
    </source>
</reference>
<protein>
    <submittedName>
        <fullName evidence="10">Phosphoglycerol transferase I</fullName>
    </submittedName>
</protein>
<feature type="domain" description="Sulfatase N-terminal" evidence="9">
    <location>
        <begin position="157"/>
        <end position="460"/>
    </location>
</feature>
<dbReference type="InterPro" id="IPR017850">
    <property type="entry name" value="Alkaline_phosphatase_core_sf"/>
</dbReference>
<dbReference type="EMBL" id="BSCI01000002">
    <property type="protein sequence ID" value="GLG85937.1"/>
    <property type="molecule type" value="Genomic_DNA"/>
</dbReference>
<dbReference type="Pfam" id="PF00884">
    <property type="entry name" value="Sulfatase"/>
    <property type="match status" value="1"/>
</dbReference>
<keyword evidence="4 8" id="KW-0812">Transmembrane</keyword>
<accession>A0A173WMX7</accession>
<evidence type="ECO:0000259" key="9">
    <source>
        <dbReference type="Pfam" id="PF00884"/>
    </source>
</evidence>
<name>A0A173WMX7_9FIRM</name>
<proteinExistence type="predicted"/>
<dbReference type="RefSeq" id="WP_070097319.1">
    <property type="nucleotide sequence ID" value="NZ_BSCI01000002.1"/>
</dbReference>
<comment type="pathway">
    <text evidence="2">Cell wall biogenesis; lipoteichoic acid biosynthesis.</text>
</comment>
<keyword evidence="3" id="KW-1003">Cell membrane</keyword>
<evidence type="ECO:0000256" key="2">
    <source>
        <dbReference type="ARBA" id="ARBA00004936"/>
    </source>
</evidence>
<keyword evidence="10" id="KW-0808">Transferase</keyword>
<evidence type="ECO:0000313" key="11">
    <source>
        <dbReference type="EMBL" id="GLG85937.1"/>
    </source>
</evidence>
<dbReference type="InterPro" id="IPR050448">
    <property type="entry name" value="OpgB/LTA_synthase_biosynth"/>
</dbReference>
<evidence type="ECO:0000256" key="1">
    <source>
        <dbReference type="ARBA" id="ARBA00004651"/>
    </source>
</evidence>
<evidence type="ECO:0000256" key="5">
    <source>
        <dbReference type="ARBA" id="ARBA00022989"/>
    </source>
</evidence>
<evidence type="ECO:0000313" key="10">
    <source>
        <dbReference type="EMBL" id="CUM91981.1"/>
    </source>
</evidence>
<dbReference type="PANTHER" id="PTHR47371">
    <property type="entry name" value="LIPOTEICHOIC ACID SYNTHASE"/>
    <property type="match status" value="1"/>
</dbReference>
<dbReference type="AlphaFoldDB" id="A0A173WMX7"/>
<feature type="transmembrane region" description="Helical" evidence="8">
    <location>
        <begin position="96"/>
        <end position="116"/>
    </location>
</feature>
<dbReference type="SUPFAM" id="SSF53649">
    <property type="entry name" value="Alkaline phosphatase-like"/>
    <property type="match status" value="1"/>
</dbReference>
<feature type="compositionally biased region" description="Acidic residues" evidence="7">
    <location>
        <begin position="521"/>
        <end position="530"/>
    </location>
</feature>
<dbReference type="InterPro" id="IPR000917">
    <property type="entry name" value="Sulfatase_N"/>
</dbReference>
<evidence type="ECO:0000256" key="6">
    <source>
        <dbReference type="ARBA" id="ARBA00023136"/>
    </source>
</evidence>
<dbReference type="Gene3D" id="3.40.720.10">
    <property type="entry name" value="Alkaline Phosphatase, subunit A"/>
    <property type="match status" value="1"/>
</dbReference>
<dbReference type="PANTHER" id="PTHR47371:SF3">
    <property type="entry name" value="PHOSPHOGLYCEROL TRANSFERASE I"/>
    <property type="match status" value="1"/>
</dbReference>
<feature type="compositionally biased region" description="Pro residues" evidence="7">
    <location>
        <begin position="598"/>
        <end position="640"/>
    </location>
</feature>
<comment type="subcellular location">
    <subcellularLocation>
        <location evidence="1">Cell membrane</location>
        <topology evidence="1">Multi-pass membrane protein</topology>
    </subcellularLocation>
</comment>
<gene>
    <name evidence="11" type="ORF">comes_04820</name>
    <name evidence="10" type="ORF">ERS852574_01581</name>
</gene>
<reference evidence="11" key="2">
    <citation type="submission" date="2022-09" db="EMBL/GenBank/DDBJ databases">
        <title>Draft genome sequence of Coprococcus comes strain 31264.</title>
        <authorList>
            <person name="Atsushi H."/>
            <person name="Moriya O."/>
            <person name="Mitsuo S."/>
        </authorList>
    </citation>
    <scope>NUCLEOTIDE SEQUENCE</scope>
    <source>
        <strain evidence="11">JCM 31264</strain>
    </source>
</reference>
<dbReference type="Proteomes" id="UP001145109">
    <property type="component" value="Unassembled WGS sequence"/>
</dbReference>
<dbReference type="EMBL" id="CYXR01000009">
    <property type="protein sequence ID" value="CUM91981.1"/>
    <property type="molecule type" value="Genomic_DNA"/>
</dbReference>
<reference evidence="11" key="3">
    <citation type="submission" date="2022-11" db="EMBL/GenBank/DDBJ databases">
        <title>Draft genome sequence of Coprococcus comes strain 31264.</title>
        <authorList>
            <person name="Hisatomi A."/>
            <person name="Ohkuma M."/>
            <person name="Sakamoto M."/>
        </authorList>
    </citation>
    <scope>NUCLEOTIDE SEQUENCE</scope>
    <source>
        <strain evidence="11">JCM 31264</strain>
    </source>
</reference>
<evidence type="ECO:0000313" key="13">
    <source>
        <dbReference type="Proteomes" id="UP001145109"/>
    </source>
</evidence>
<evidence type="ECO:0000256" key="3">
    <source>
        <dbReference type="ARBA" id="ARBA00022475"/>
    </source>
</evidence>
<sequence length="657" mass="73565">MKKPKIIKKIGYGFYCILMIIISVLGFILYNLGNWVLDTWGLLSIDEIIFHLKVPLDGTNSDVVLDGINACVPLAVLVLFLSIFLIIGLRNKHGKCMIALFLVAVIACGSAGRAAYEVYDELDVKEYLVSQKKESHFIEQNYVDPRTTKITFPEQKRNLIYIYLESMESTYASKEDGGGMDFNCIPELTTLAEENTNFSQSDKLGGGYPAYGCTWTMGGIFAQTSGIPIKNTEDIRNVNEDINDTLAEQTSFSSRAKNLEDILSEEGYNQYFMIGSDATFGGRRTYFESHGKTEIFDYTTAVEEGKIPEGYWVWWGYEDQKLFENAKEKLSEIGTKDEPFNFTMLTVDTHFEDGYVCEQCQNEFGDNQYANVMACSSRQVDAFVKWIQEQPFYENTTIIISGDHLTMDSDFCNDVSDDYERSVYNAFINLPENLDTSFEKTHNREFSTMDMFPTTLAALGAEITGEKLGLGVNLFSGVETLTEQCGREKLDKELKKKSTFYDMLINDVDINILKKKRAEEAENQQEENTDNQDQPMNQPDAGVDTSGIETPDAWQGYTQDNYQYNYNDGSNDYWYDGGNSWDNSWNGGYDDSTYVEPTPTPEPTPAPTPEPTPDPTPAPDPAPEPTPTPDPAPDSTPTPDPGGGAESNAGGTTENVN</sequence>
<evidence type="ECO:0000256" key="7">
    <source>
        <dbReference type="SAM" id="MobiDB-lite"/>
    </source>
</evidence>
<evidence type="ECO:0000256" key="4">
    <source>
        <dbReference type="ARBA" id="ARBA00022692"/>
    </source>
</evidence>
<keyword evidence="6 8" id="KW-0472">Membrane</keyword>
<evidence type="ECO:0000256" key="8">
    <source>
        <dbReference type="SAM" id="Phobius"/>
    </source>
</evidence>
<dbReference type="Proteomes" id="UP000095727">
    <property type="component" value="Unassembled WGS sequence"/>
</dbReference>
<feature type="transmembrane region" description="Helical" evidence="8">
    <location>
        <begin position="12"/>
        <end position="33"/>
    </location>
</feature>
<dbReference type="GO" id="GO:0016740">
    <property type="term" value="F:transferase activity"/>
    <property type="evidence" value="ECO:0007669"/>
    <property type="project" value="UniProtKB-KW"/>
</dbReference>
<feature type="region of interest" description="Disordered" evidence="7">
    <location>
        <begin position="518"/>
        <end position="555"/>
    </location>
</feature>